<proteinExistence type="predicted"/>
<name>A0A6C0IE46_9ZZZZ</name>
<evidence type="ECO:0000313" key="3">
    <source>
        <dbReference type="EMBL" id="QHT90715.1"/>
    </source>
</evidence>
<dbReference type="AlphaFoldDB" id="A0A6C0IE46"/>
<evidence type="ECO:0000256" key="1">
    <source>
        <dbReference type="SAM" id="MobiDB-lite"/>
    </source>
</evidence>
<accession>A0A6C0IE46</accession>
<keyword evidence="2" id="KW-1133">Transmembrane helix</keyword>
<sequence>MVLKKISNTPASKTEPKRKNHTLLKVAGGVAGLALLAAPLVMGLAGVVEGAAAALEGAEAEGGAGALEAANSRTPLLSTPRPPPPINPLVRYSHQYPPVRVKGTLPYHGPLPKTLSKMQEIQGVGYTRFKSLKSQVHLRNLESSFETIERNTLVSPTQGNPLLKVPSNLITEHLKPPIMTPITPKVPIGPMTQEQAQFEELAQFEKLLPHLEHTYSNSNLYSNSSLLNKVDRMFDIYTDNMTLTSSKKAIAENKYLDALFGDPSDKDLLSHHDIRRGRQLMKELQIHQEPELLTKINTLDKQLQNRCTTRFCSTSLALTFGVAVPTVIISAILDIKSQKNNHPGK</sequence>
<keyword evidence="2" id="KW-0812">Transmembrane</keyword>
<feature type="transmembrane region" description="Helical" evidence="2">
    <location>
        <begin position="316"/>
        <end position="335"/>
    </location>
</feature>
<dbReference type="EMBL" id="MN740157">
    <property type="protein sequence ID" value="QHT90715.1"/>
    <property type="molecule type" value="Genomic_DNA"/>
</dbReference>
<evidence type="ECO:0000256" key="2">
    <source>
        <dbReference type="SAM" id="Phobius"/>
    </source>
</evidence>
<organism evidence="3">
    <name type="scientific">viral metagenome</name>
    <dbReference type="NCBI Taxonomy" id="1070528"/>
    <lineage>
        <taxon>unclassified sequences</taxon>
        <taxon>metagenomes</taxon>
        <taxon>organismal metagenomes</taxon>
    </lineage>
</organism>
<reference evidence="3" key="1">
    <citation type="journal article" date="2020" name="Nature">
        <title>Giant virus diversity and host interactions through global metagenomics.</title>
        <authorList>
            <person name="Schulz F."/>
            <person name="Roux S."/>
            <person name="Paez-Espino D."/>
            <person name="Jungbluth S."/>
            <person name="Walsh D.A."/>
            <person name="Denef V.J."/>
            <person name="McMahon K.D."/>
            <person name="Konstantinidis K.T."/>
            <person name="Eloe-Fadrosh E.A."/>
            <person name="Kyrpides N.C."/>
            <person name="Woyke T."/>
        </authorList>
    </citation>
    <scope>NUCLEOTIDE SEQUENCE</scope>
    <source>
        <strain evidence="3">GVMAG-M-3300023184-71</strain>
    </source>
</reference>
<keyword evidence="2" id="KW-0472">Membrane</keyword>
<feature type="region of interest" description="Disordered" evidence="1">
    <location>
        <begin position="1"/>
        <end position="20"/>
    </location>
</feature>
<feature type="compositionally biased region" description="Polar residues" evidence="1">
    <location>
        <begin position="1"/>
        <end position="12"/>
    </location>
</feature>
<protein>
    <submittedName>
        <fullName evidence="3">Uncharacterized protein</fullName>
    </submittedName>
</protein>